<dbReference type="AlphaFoldDB" id="A0A1W0XEE3"/>
<proteinExistence type="predicted"/>
<dbReference type="OrthoDB" id="6150953at2759"/>
<organism evidence="2 3">
    <name type="scientific">Hypsibius exemplaris</name>
    <name type="common">Freshwater tardigrade</name>
    <dbReference type="NCBI Taxonomy" id="2072580"/>
    <lineage>
        <taxon>Eukaryota</taxon>
        <taxon>Metazoa</taxon>
        <taxon>Ecdysozoa</taxon>
        <taxon>Tardigrada</taxon>
        <taxon>Eutardigrada</taxon>
        <taxon>Parachela</taxon>
        <taxon>Hypsibioidea</taxon>
        <taxon>Hypsibiidae</taxon>
        <taxon>Hypsibius</taxon>
    </lineage>
</organism>
<dbReference type="EMBL" id="MTYJ01000002">
    <property type="protein sequence ID" value="OQV25815.1"/>
    <property type="molecule type" value="Genomic_DNA"/>
</dbReference>
<protein>
    <submittedName>
        <fullName evidence="2">Uncharacterized protein</fullName>
    </submittedName>
</protein>
<feature type="compositionally biased region" description="Basic and acidic residues" evidence="1">
    <location>
        <begin position="157"/>
        <end position="176"/>
    </location>
</feature>
<dbReference type="Proteomes" id="UP000192578">
    <property type="component" value="Unassembled WGS sequence"/>
</dbReference>
<name>A0A1W0XEE3_HYPEX</name>
<sequence>MWHGVCEYDNNFVAAHSRLVVGQCALEEWRSVGVEGWRSGGVEEWRSGGVEVWRSGESQRRTSAIDSSCQTEPAILCSVGLSCRLVRFYPEPGPPPGTEPSSRRTTLRISAQKLDTIPCLLGMHSSKLSISTANAGDVTAGSSSCNCDSRRQHIVKLDDPSDDKSQPQQRHHENRNQSDSVLCYVPNPCHIARKPLEMGKLRPFARTSF</sequence>
<comment type="caution">
    <text evidence="2">The sequence shown here is derived from an EMBL/GenBank/DDBJ whole genome shotgun (WGS) entry which is preliminary data.</text>
</comment>
<evidence type="ECO:0000313" key="2">
    <source>
        <dbReference type="EMBL" id="OQV25815.1"/>
    </source>
</evidence>
<feature type="region of interest" description="Disordered" evidence="1">
    <location>
        <begin position="157"/>
        <end position="179"/>
    </location>
</feature>
<reference evidence="3" key="1">
    <citation type="submission" date="2017-01" db="EMBL/GenBank/DDBJ databases">
        <title>Comparative genomics of anhydrobiosis in the tardigrade Hypsibius dujardini.</title>
        <authorList>
            <person name="Yoshida Y."/>
            <person name="Koutsovoulos G."/>
            <person name="Laetsch D."/>
            <person name="Stevens L."/>
            <person name="Kumar S."/>
            <person name="Horikawa D."/>
            <person name="Ishino K."/>
            <person name="Komine S."/>
            <person name="Tomita M."/>
            <person name="Blaxter M."/>
            <person name="Arakawa K."/>
        </authorList>
    </citation>
    <scope>NUCLEOTIDE SEQUENCE [LARGE SCALE GENOMIC DNA]</scope>
    <source>
        <strain evidence="3">Z151</strain>
    </source>
</reference>
<evidence type="ECO:0000256" key="1">
    <source>
        <dbReference type="SAM" id="MobiDB-lite"/>
    </source>
</evidence>
<evidence type="ECO:0000313" key="3">
    <source>
        <dbReference type="Proteomes" id="UP000192578"/>
    </source>
</evidence>
<keyword evidence="3" id="KW-1185">Reference proteome</keyword>
<gene>
    <name evidence="2" type="ORF">BV898_00740</name>
</gene>
<accession>A0A1W0XEE3</accession>